<feature type="region of interest" description="Disordered" evidence="1">
    <location>
        <begin position="1"/>
        <end position="204"/>
    </location>
</feature>
<feature type="region of interest" description="Disordered" evidence="1">
    <location>
        <begin position="241"/>
        <end position="302"/>
    </location>
</feature>
<feature type="compositionally biased region" description="Polar residues" evidence="1">
    <location>
        <begin position="252"/>
        <end position="272"/>
    </location>
</feature>
<feature type="compositionally biased region" description="Low complexity" evidence="1">
    <location>
        <begin position="285"/>
        <end position="302"/>
    </location>
</feature>
<evidence type="ECO:0000313" key="3">
    <source>
        <dbReference type="Proteomes" id="UP000324222"/>
    </source>
</evidence>
<comment type="caution">
    <text evidence="2">The sequence shown here is derived from an EMBL/GenBank/DDBJ whole genome shotgun (WGS) entry which is preliminary data.</text>
</comment>
<dbReference type="AlphaFoldDB" id="A0A5B7HDV0"/>
<reference evidence="2 3" key="1">
    <citation type="submission" date="2019-05" db="EMBL/GenBank/DDBJ databases">
        <title>Another draft genome of Portunus trituberculatus and its Hox gene families provides insights of decapod evolution.</title>
        <authorList>
            <person name="Jeong J.-H."/>
            <person name="Song I."/>
            <person name="Kim S."/>
            <person name="Choi T."/>
            <person name="Kim D."/>
            <person name="Ryu S."/>
            <person name="Kim W."/>
        </authorList>
    </citation>
    <scope>NUCLEOTIDE SEQUENCE [LARGE SCALE GENOMIC DNA]</scope>
    <source>
        <tissue evidence="2">Muscle</tissue>
    </source>
</reference>
<keyword evidence="3" id="KW-1185">Reference proteome</keyword>
<dbReference type="EMBL" id="VSRR010027067">
    <property type="protein sequence ID" value="MPC67989.1"/>
    <property type="molecule type" value="Genomic_DNA"/>
</dbReference>
<evidence type="ECO:0000256" key="1">
    <source>
        <dbReference type="SAM" id="MobiDB-lite"/>
    </source>
</evidence>
<sequence length="302" mass="32181">MLWTGSPRPLHPDDDRTALHPPSPTPSPEDAPQCGDASPHQAPPQQPAAAANTLPRPASRRRSSDGRHSLCTSPEDAARWGGWAGGGARPRDLWGAAPLQNHWALPAQRDAEDGHRGEGEALVMHECRQDVSEPDEAEERSENQLLAPTPADSVPTGLDNPALEHTDEACTPATTHAPTPRPGSTEHLANPWPTPLFTRSPRSPVVGSHPLLTTPTFAKEMWVLGSKAPLASQESMGVLLSGSTPISPPPRSLSTRSFPAQPWNGSQKSWHNASHAALSSLRLVPRTGTPGHRGTPGTRTHV</sequence>
<dbReference type="Proteomes" id="UP000324222">
    <property type="component" value="Unassembled WGS sequence"/>
</dbReference>
<accession>A0A5B7HDV0</accession>
<proteinExistence type="predicted"/>
<evidence type="ECO:0000313" key="2">
    <source>
        <dbReference type="EMBL" id="MPC67989.1"/>
    </source>
</evidence>
<dbReference type="OrthoDB" id="377733at2759"/>
<name>A0A5B7HDV0_PORTR</name>
<feature type="compositionally biased region" description="Basic and acidic residues" evidence="1">
    <location>
        <begin position="109"/>
        <end position="131"/>
    </location>
</feature>
<organism evidence="2 3">
    <name type="scientific">Portunus trituberculatus</name>
    <name type="common">Swimming crab</name>
    <name type="synonym">Neptunus trituberculatus</name>
    <dbReference type="NCBI Taxonomy" id="210409"/>
    <lineage>
        <taxon>Eukaryota</taxon>
        <taxon>Metazoa</taxon>
        <taxon>Ecdysozoa</taxon>
        <taxon>Arthropoda</taxon>
        <taxon>Crustacea</taxon>
        <taxon>Multicrustacea</taxon>
        <taxon>Malacostraca</taxon>
        <taxon>Eumalacostraca</taxon>
        <taxon>Eucarida</taxon>
        <taxon>Decapoda</taxon>
        <taxon>Pleocyemata</taxon>
        <taxon>Brachyura</taxon>
        <taxon>Eubrachyura</taxon>
        <taxon>Portunoidea</taxon>
        <taxon>Portunidae</taxon>
        <taxon>Portuninae</taxon>
        <taxon>Portunus</taxon>
    </lineage>
</organism>
<protein>
    <submittedName>
        <fullName evidence="2">Uncharacterized protein</fullName>
    </submittedName>
</protein>
<gene>
    <name evidence="2" type="ORF">E2C01_062178</name>
</gene>
<feature type="compositionally biased region" description="Low complexity" evidence="1">
    <location>
        <begin position="169"/>
        <end position="178"/>
    </location>
</feature>